<evidence type="ECO:0000313" key="2">
    <source>
        <dbReference type="Proteomes" id="UP000219042"/>
    </source>
</evidence>
<reference evidence="2" key="1">
    <citation type="submission" date="2016-09" db="EMBL/GenBank/DDBJ databases">
        <authorList>
            <person name="Varghese N."/>
            <person name="Submissions S."/>
        </authorList>
    </citation>
    <scope>NUCLEOTIDE SEQUENCE [LARGE SCALE GENOMIC DNA]</scope>
    <source>
        <strain evidence="2">ANC 4466</strain>
    </source>
</reference>
<organism evidence="1 2">
    <name type="scientific">Acinetobacter puyangensis</name>
    <dbReference type="NCBI Taxonomy" id="1096779"/>
    <lineage>
        <taxon>Bacteria</taxon>
        <taxon>Pseudomonadati</taxon>
        <taxon>Pseudomonadota</taxon>
        <taxon>Gammaproteobacteria</taxon>
        <taxon>Moraxellales</taxon>
        <taxon>Moraxellaceae</taxon>
        <taxon>Acinetobacter</taxon>
    </lineage>
</organism>
<accession>A0A240E6Q4</accession>
<protein>
    <submittedName>
        <fullName evidence="1">Uncharacterized protein</fullName>
    </submittedName>
</protein>
<dbReference type="Proteomes" id="UP000219042">
    <property type="component" value="Unassembled WGS sequence"/>
</dbReference>
<dbReference type="OrthoDB" id="9921423at2"/>
<dbReference type="AlphaFoldDB" id="A0A240E6Q4"/>
<keyword evidence="2" id="KW-1185">Reference proteome</keyword>
<sequence>METAFKLSKDSGMQLNHALDSPISFASIFYDSDAYKIVKQERKYEAEKQQTLYKIANEIIKALNNINSSS</sequence>
<evidence type="ECO:0000313" key="1">
    <source>
        <dbReference type="EMBL" id="SNX44256.1"/>
    </source>
</evidence>
<name>A0A240E6Q4_9GAMM</name>
<dbReference type="EMBL" id="OANT01000002">
    <property type="protein sequence ID" value="SNX44256.1"/>
    <property type="molecule type" value="Genomic_DNA"/>
</dbReference>
<dbReference type="RefSeq" id="WP_097078498.1">
    <property type="nucleotide sequence ID" value="NZ_BAABHT010000003.1"/>
</dbReference>
<gene>
    <name evidence="1" type="ORF">SAMN05421731_102417</name>
</gene>
<proteinExistence type="predicted"/>